<evidence type="ECO:0000256" key="2">
    <source>
        <dbReference type="ARBA" id="ARBA00022840"/>
    </source>
</evidence>
<dbReference type="FunFam" id="1.10.510.10:FF:000571">
    <property type="entry name" value="Maternal embryonic leucine zipper kinase"/>
    <property type="match status" value="1"/>
</dbReference>
<dbReference type="PROSITE" id="PS00107">
    <property type="entry name" value="PROTEIN_KINASE_ATP"/>
    <property type="match status" value="1"/>
</dbReference>
<evidence type="ECO:0000313" key="7">
    <source>
        <dbReference type="EMBL" id="CAB9528313.1"/>
    </source>
</evidence>
<dbReference type="EMBL" id="CAICTM010002194">
    <property type="protein sequence ID" value="CAB9528313.1"/>
    <property type="molecule type" value="Genomic_DNA"/>
</dbReference>
<feature type="region of interest" description="Disordered" evidence="5">
    <location>
        <begin position="1"/>
        <end position="23"/>
    </location>
</feature>
<comment type="similarity">
    <text evidence="4">Belongs to the protein kinase superfamily.</text>
</comment>
<keyword evidence="7" id="KW-0808">Transferase</keyword>
<dbReference type="OrthoDB" id="193931at2759"/>
<keyword evidence="4" id="KW-0723">Serine/threonine-protein kinase</keyword>
<dbReference type="AlphaFoldDB" id="A0A9N8HZ81"/>
<dbReference type="GO" id="GO:0005524">
    <property type="term" value="F:ATP binding"/>
    <property type="evidence" value="ECO:0007669"/>
    <property type="project" value="UniProtKB-UniRule"/>
</dbReference>
<dbReference type="Proteomes" id="UP001153069">
    <property type="component" value="Unassembled WGS sequence"/>
</dbReference>
<comment type="caution">
    <text evidence="7">The sequence shown here is derived from an EMBL/GenBank/DDBJ whole genome shotgun (WGS) entry which is preliminary data.</text>
</comment>
<dbReference type="PANTHER" id="PTHR24347">
    <property type="entry name" value="SERINE/THREONINE-PROTEIN KINASE"/>
    <property type="match status" value="1"/>
</dbReference>
<dbReference type="PROSITE" id="PS50011">
    <property type="entry name" value="PROTEIN_KINASE_DOM"/>
    <property type="match status" value="1"/>
</dbReference>
<feature type="region of interest" description="Disordered" evidence="5">
    <location>
        <begin position="291"/>
        <end position="311"/>
    </location>
</feature>
<dbReference type="Pfam" id="PF00069">
    <property type="entry name" value="Pkinase"/>
    <property type="match status" value="1"/>
</dbReference>
<accession>A0A9N8HZ81</accession>
<dbReference type="FunFam" id="3.30.200.20:FF:000042">
    <property type="entry name" value="Aurora kinase A"/>
    <property type="match status" value="1"/>
</dbReference>
<dbReference type="InterPro" id="IPR000719">
    <property type="entry name" value="Prot_kinase_dom"/>
</dbReference>
<keyword evidence="2 3" id="KW-0067">ATP-binding</keyword>
<dbReference type="GO" id="GO:0004674">
    <property type="term" value="F:protein serine/threonine kinase activity"/>
    <property type="evidence" value="ECO:0007669"/>
    <property type="project" value="UniProtKB-KW"/>
</dbReference>
<evidence type="ECO:0000256" key="3">
    <source>
        <dbReference type="PROSITE-ProRule" id="PRU10141"/>
    </source>
</evidence>
<evidence type="ECO:0000313" key="8">
    <source>
        <dbReference type="Proteomes" id="UP001153069"/>
    </source>
</evidence>
<dbReference type="PROSITE" id="PS00108">
    <property type="entry name" value="PROTEIN_KINASE_ST"/>
    <property type="match status" value="1"/>
</dbReference>
<dbReference type="Gene3D" id="1.10.510.10">
    <property type="entry name" value="Transferase(Phosphotransferase) domain 1"/>
    <property type="match status" value="1"/>
</dbReference>
<dbReference type="InterPro" id="IPR008271">
    <property type="entry name" value="Ser/Thr_kinase_AS"/>
</dbReference>
<evidence type="ECO:0000256" key="1">
    <source>
        <dbReference type="ARBA" id="ARBA00022741"/>
    </source>
</evidence>
<organism evidence="7 8">
    <name type="scientific">Seminavis robusta</name>
    <dbReference type="NCBI Taxonomy" id="568900"/>
    <lineage>
        <taxon>Eukaryota</taxon>
        <taxon>Sar</taxon>
        <taxon>Stramenopiles</taxon>
        <taxon>Ochrophyta</taxon>
        <taxon>Bacillariophyta</taxon>
        <taxon>Bacillariophyceae</taxon>
        <taxon>Bacillariophycidae</taxon>
        <taxon>Naviculales</taxon>
        <taxon>Naviculaceae</taxon>
        <taxon>Seminavis</taxon>
    </lineage>
</organism>
<feature type="compositionally biased region" description="Basic and acidic residues" evidence="5">
    <location>
        <begin position="1"/>
        <end position="16"/>
    </location>
</feature>
<keyword evidence="7" id="KW-0418">Kinase</keyword>
<feature type="binding site" evidence="3">
    <location>
        <position position="62"/>
    </location>
    <ligand>
        <name>ATP</name>
        <dbReference type="ChEBI" id="CHEBI:30616"/>
    </ligand>
</feature>
<dbReference type="CDD" id="cd05117">
    <property type="entry name" value="STKc_CAMK"/>
    <property type="match status" value="1"/>
</dbReference>
<evidence type="ECO:0000256" key="5">
    <source>
        <dbReference type="SAM" id="MobiDB-lite"/>
    </source>
</evidence>
<dbReference type="SMART" id="SM00220">
    <property type="entry name" value="S_TKc"/>
    <property type="match status" value="1"/>
</dbReference>
<dbReference type="Gene3D" id="3.30.200.20">
    <property type="entry name" value="Phosphorylase Kinase, domain 1"/>
    <property type="match status" value="1"/>
</dbReference>
<proteinExistence type="inferred from homology"/>
<protein>
    <submittedName>
        <fullName evidence="7">MAP kinase-activated protein kinase 2</fullName>
    </submittedName>
</protein>
<keyword evidence="8" id="KW-1185">Reference proteome</keyword>
<gene>
    <name evidence="7" type="ORF">SEMRO_2196_G318610.1</name>
</gene>
<evidence type="ECO:0000259" key="6">
    <source>
        <dbReference type="PROSITE" id="PS50011"/>
    </source>
</evidence>
<feature type="domain" description="Protein kinase" evidence="6">
    <location>
        <begin position="33"/>
        <end position="289"/>
    </location>
</feature>
<keyword evidence="1 3" id="KW-0547">Nucleotide-binding</keyword>
<dbReference type="SUPFAM" id="SSF56112">
    <property type="entry name" value="Protein kinase-like (PK-like)"/>
    <property type="match status" value="1"/>
</dbReference>
<evidence type="ECO:0000256" key="4">
    <source>
        <dbReference type="RuleBase" id="RU000304"/>
    </source>
</evidence>
<reference evidence="7" key="1">
    <citation type="submission" date="2020-06" db="EMBL/GenBank/DDBJ databases">
        <authorList>
            <consortium name="Plant Systems Biology data submission"/>
        </authorList>
    </citation>
    <scope>NUCLEOTIDE SEQUENCE</scope>
    <source>
        <strain evidence="7">D6</strain>
    </source>
</reference>
<sequence>MLRRAREAREARDRELALNPEDSTSGKKFKQLYKVGDQLGRGAFSVVKEATHKQSGKSFAIKIVNKYRLSTEDADALQIEIAILRDSHHSHIVELHDVFNGSEYYYLVTEKLTGGCLYNHIAAKGPYSEEDAKVALKNMFGALVYTHKQNIVHRDLKLENLLLSKKDSHTDIKLIDFGFAKKAPPGGLKTFIGTPGYVAPCILEGTGYGTQADNWSMGVIVYCMLGGYPPFRDPNRDKLFRKIRKGSYVYDERKWKHISQDAKDFIKRLLNTKPKERYTAEQALEDPWMQGSIPSLEESDDGMSVSSGVISDNSGDVSLPARELVLKDAHYDA</sequence>
<dbReference type="InterPro" id="IPR017441">
    <property type="entry name" value="Protein_kinase_ATP_BS"/>
</dbReference>
<dbReference type="InterPro" id="IPR011009">
    <property type="entry name" value="Kinase-like_dom_sf"/>
</dbReference>
<name>A0A9N8HZ81_9STRA</name>